<feature type="domain" description="RagB/SusD" evidence="6">
    <location>
        <begin position="332"/>
        <end position="464"/>
    </location>
</feature>
<evidence type="ECO:0000259" key="7">
    <source>
        <dbReference type="Pfam" id="PF14322"/>
    </source>
</evidence>
<accession>A0A8J2XW49</accession>
<proteinExistence type="inferred from homology"/>
<dbReference type="CDD" id="cd08977">
    <property type="entry name" value="SusD"/>
    <property type="match status" value="1"/>
</dbReference>
<dbReference type="SUPFAM" id="SSF48452">
    <property type="entry name" value="TPR-like"/>
    <property type="match status" value="1"/>
</dbReference>
<dbReference type="Gene3D" id="1.25.40.390">
    <property type="match status" value="1"/>
</dbReference>
<evidence type="ECO:0000256" key="5">
    <source>
        <dbReference type="ARBA" id="ARBA00023237"/>
    </source>
</evidence>
<evidence type="ECO:0008006" key="10">
    <source>
        <dbReference type="Google" id="ProtNLM"/>
    </source>
</evidence>
<dbReference type="GO" id="GO:0009279">
    <property type="term" value="C:cell outer membrane"/>
    <property type="evidence" value="ECO:0007669"/>
    <property type="project" value="UniProtKB-SubCell"/>
</dbReference>
<evidence type="ECO:0000313" key="9">
    <source>
        <dbReference type="Proteomes" id="UP000607559"/>
    </source>
</evidence>
<evidence type="ECO:0000256" key="3">
    <source>
        <dbReference type="ARBA" id="ARBA00022729"/>
    </source>
</evidence>
<organism evidence="8 9">
    <name type="scientific">Puia dinghuensis</name>
    <dbReference type="NCBI Taxonomy" id="1792502"/>
    <lineage>
        <taxon>Bacteria</taxon>
        <taxon>Pseudomonadati</taxon>
        <taxon>Bacteroidota</taxon>
        <taxon>Chitinophagia</taxon>
        <taxon>Chitinophagales</taxon>
        <taxon>Chitinophagaceae</taxon>
        <taxon>Puia</taxon>
    </lineage>
</organism>
<dbReference type="EMBL" id="BMJC01000007">
    <property type="protein sequence ID" value="GGB23620.1"/>
    <property type="molecule type" value="Genomic_DNA"/>
</dbReference>
<dbReference type="Pfam" id="PF07980">
    <property type="entry name" value="SusD_RagB"/>
    <property type="match status" value="1"/>
</dbReference>
<sequence length="464" mass="50622">MSMPFVIRGGLFFLLFSLCCASCHKWLQVSPPENQLGTATVFANDANAENALLGMYIQMMNNSRALLNGGMSLYGGLSSDDLGCNGHNLQEYGFFRDTLSAGNSLCAGLYDTGYHLIYIANSLLQGVQQATQVTAATRAQLSGEAKFARAFLYFYLVNLYGAVPLVLSTDYTHTATLPRSPVAAVYAQIVADLQDAQQLLSVDYPQTGASPADRTRPNRAAATALLARVRLYTGDWIKADSAATAVISNPAYRLEMSLDSVFRGTSHEAIWQLQPVHGNNATAEGSFFIPAAMNAPPTYPLTPSLLNSFEAGDQRRTHWTARSANGQTFPYKYKQRVSDPANPEYNMVIRLSECYLIRAEARAMQGDTAGALADVNSIRQRAGLSPFGPLTTDDNLAAIILHERQTELFAEWGHRWLDLKRTGQADGILGADAQKPLWRSTDVLYPLPAGELSANPSLWQNPGY</sequence>
<protein>
    <recommendedName>
        <fullName evidence="10">RagB/SusD family nutrient uptake outer membrane protein</fullName>
    </recommendedName>
</protein>
<dbReference type="InterPro" id="IPR012944">
    <property type="entry name" value="SusD_RagB_dom"/>
</dbReference>
<dbReference type="Pfam" id="PF14322">
    <property type="entry name" value="SusD-like_3"/>
    <property type="match status" value="1"/>
</dbReference>
<name>A0A8J2XW49_9BACT</name>
<comment type="caution">
    <text evidence="8">The sequence shown here is derived from an EMBL/GenBank/DDBJ whole genome shotgun (WGS) entry which is preliminary data.</text>
</comment>
<evidence type="ECO:0000259" key="6">
    <source>
        <dbReference type="Pfam" id="PF07980"/>
    </source>
</evidence>
<dbReference type="InterPro" id="IPR033985">
    <property type="entry name" value="SusD-like_N"/>
</dbReference>
<keyword evidence="4" id="KW-0472">Membrane</keyword>
<comment type="subcellular location">
    <subcellularLocation>
        <location evidence="1">Cell outer membrane</location>
    </subcellularLocation>
</comment>
<keyword evidence="3" id="KW-0732">Signal</keyword>
<keyword evidence="9" id="KW-1185">Reference proteome</keyword>
<gene>
    <name evidence="8" type="ORF">GCM10011511_54350</name>
</gene>
<dbReference type="InterPro" id="IPR011990">
    <property type="entry name" value="TPR-like_helical_dom_sf"/>
</dbReference>
<dbReference type="RefSeq" id="WP_188937752.1">
    <property type="nucleotide sequence ID" value="NZ_BMJC01000007.1"/>
</dbReference>
<evidence type="ECO:0000256" key="1">
    <source>
        <dbReference type="ARBA" id="ARBA00004442"/>
    </source>
</evidence>
<comment type="similarity">
    <text evidence="2">Belongs to the SusD family.</text>
</comment>
<dbReference type="Proteomes" id="UP000607559">
    <property type="component" value="Unassembled WGS sequence"/>
</dbReference>
<reference evidence="8" key="1">
    <citation type="journal article" date="2014" name="Int. J. Syst. Evol. Microbiol.">
        <title>Complete genome sequence of Corynebacterium casei LMG S-19264T (=DSM 44701T), isolated from a smear-ripened cheese.</title>
        <authorList>
            <consortium name="US DOE Joint Genome Institute (JGI-PGF)"/>
            <person name="Walter F."/>
            <person name="Albersmeier A."/>
            <person name="Kalinowski J."/>
            <person name="Ruckert C."/>
        </authorList>
    </citation>
    <scope>NUCLEOTIDE SEQUENCE</scope>
    <source>
        <strain evidence="8">CGMCC 1.15448</strain>
    </source>
</reference>
<evidence type="ECO:0000313" key="8">
    <source>
        <dbReference type="EMBL" id="GGB23620.1"/>
    </source>
</evidence>
<evidence type="ECO:0000256" key="2">
    <source>
        <dbReference type="ARBA" id="ARBA00006275"/>
    </source>
</evidence>
<evidence type="ECO:0000256" key="4">
    <source>
        <dbReference type="ARBA" id="ARBA00023136"/>
    </source>
</evidence>
<dbReference type="AlphaFoldDB" id="A0A8J2XW49"/>
<reference evidence="8" key="2">
    <citation type="submission" date="2020-09" db="EMBL/GenBank/DDBJ databases">
        <authorList>
            <person name="Sun Q."/>
            <person name="Zhou Y."/>
        </authorList>
    </citation>
    <scope>NUCLEOTIDE SEQUENCE</scope>
    <source>
        <strain evidence="8">CGMCC 1.15448</strain>
    </source>
</reference>
<feature type="domain" description="SusD-like N-terminal" evidence="7">
    <location>
        <begin position="86"/>
        <end position="231"/>
    </location>
</feature>
<keyword evidence="5" id="KW-0998">Cell outer membrane</keyword>